<evidence type="ECO:0000313" key="1">
    <source>
        <dbReference type="EMBL" id="KAI8019757.1"/>
    </source>
</evidence>
<dbReference type="EMBL" id="CM045759">
    <property type="protein sequence ID" value="KAI8019757.1"/>
    <property type="molecule type" value="Genomic_DNA"/>
</dbReference>
<keyword evidence="2" id="KW-1185">Reference proteome</keyword>
<name>A0ACC0I1N9_9ERIC</name>
<protein>
    <submittedName>
        <fullName evidence="1">Uncharacterized protein</fullName>
    </submittedName>
</protein>
<dbReference type="Proteomes" id="UP001060215">
    <property type="component" value="Chromosome 2"/>
</dbReference>
<comment type="caution">
    <text evidence="1">The sequence shown here is derived from an EMBL/GenBank/DDBJ whole genome shotgun (WGS) entry which is preliminary data.</text>
</comment>
<evidence type="ECO:0000313" key="2">
    <source>
        <dbReference type="Proteomes" id="UP001060215"/>
    </source>
</evidence>
<reference evidence="1 2" key="1">
    <citation type="journal article" date="2022" name="Plant J.">
        <title>Chromosome-level genome of Camellia lanceoleosa provides a valuable resource for understanding genome evolution and self-incompatibility.</title>
        <authorList>
            <person name="Gong W."/>
            <person name="Xiao S."/>
            <person name="Wang L."/>
            <person name="Liao Z."/>
            <person name="Chang Y."/>
            <person name="Mo W."/>
            <person name="Hu G."/>
            <person name="Li W."/>
            <person name="Zhao G."/>
            <person name="Zhu H."/>
            <person name="Hu X."/>
            <person name="Ji K."/>
            <person name="Xiang X."/>
            <person name="Song Q."/>
            <person name="Yuan D."/>
            <person name="Jin S."/>
            <person name="Zhang L."/>
        </authorList>
    </citation>
    <scope>NUCLEOTIDE SEQUENCE [LARGE SCALE GENOMIC DNA]</scope>
    <source>
        <strain evidence="1">SQ_2022a</strain>
    </source>
</reference>
<sequence>MMREKKDPKVFPLGSLVPKKLRQQALEEKNKYKILKVEGKSEEALKAFKRGKELERQAGALELLLRKNRKRALSTSNTTDIHKSSDENTCSGQKDNLAPQKSKEKDNLATVFSKLDTHDHAIGKMEPNY</sequence>
<accession>A0ACC0I1N9</accession>
<proteinExistence type="predicted"/>
<organism evidence="1 2">
    <name type="scientific">Camellia lanceoleosa</name>
    <dbReference type="NCBI Taxonomy" id="1840588"/>
    <lineage>
        <taxon>Eukaryota</taxon>
        <taxon>Viridiplantae</taxon>
        <taxon>Streptophyta</taxon>
        <taxon>Embryophyta</taxon>
        <taxon>Tracheophyta</taxon>
        <taxon>Spermatophyta</taxon>
        <taxon>Magnoliopsida</taxon>
        <taxon>eudicotyledons</taxon>
        <taxon>Gunneridae</taxon>
        <taxon>Pentapetalae</taxon>
        <taxon>asterids</taxon>
        <taxon>Ericales</taxon>
        <taxon>Theaceae</taxon>
        <taxon>Camellia</taxon>
    </lineage>
</organism>
<gene>
    <name evidence="1" type="ORF">LOK49_LG04G02517</name>
</gene>